<comment type="caution">
    <text evidence="2">The sequence shown here is derived from an EMBL/GenBank/DDBJ whole genome shotgun (WGS) entry which is preliminary data.</text>
</comment>
<reference evidence="2 3" key="1">
    <citation type="submission" date="2020-11" db="EMBL/GenBank/DDBJ databases">
        <title>Draft Genome of Enterobacter sp. strain EMC7.</title>
        <authorList>
            <person name="Barman P."/>
            <person name="Sinha S."/>
            <person name="Sen S."/>
            <person name="Chakraborty R."/>
        </authorList>
    </citation>
    <scope>NUCLEOTIDE SEQUENCE [LARGE SCALE GENOMIC DNA]</scope>
    <source>
        <strain evidence="2 3">EMC7</strain>
    </source>
</reference>
<evidence type="ECO:0008006" key="4">
    <source>
        <dbReference type="Google" id="ProtNLM"/>
    </source>
</evidence>
<dbReference type="Gene3D" id="2.60.120.200">
    <property type="match status" value="1"/>
</dbReference>
<evidence type="ECO:0000256" key="1">
    <source>
        <dbReference type="ARBA" id="ARBA00023026"/>
    </source>
</evidence>
<dbReference type="InterPro" id="IPR003518">
    <property type="entry name" value="Sal_SpvA"/>
</dbReference>
<name>A0ABS7RY49_9ENTR</name>
<organism evidence="2 3">
    <name type="scientific">Leclercia barmai</name>
    <dbReference type="NCBI Taxonomy" id="2785629"/>
    <lineage>
        <taxon>Bacteria</taxon>
        <taxon>Pseudomonadati</taxon>
        <taxon>Pseudomonadota</taxon>
        <taxon>Gammaproteobacteria</taxon>
        <taxon>Enterobacterales</taxon>
        <taxon>Enterobacteriaceae</taxon>
        <taxon>Leclercia</taxon>
    </lineage>
</organism>
<dbReference type="Proteomes" id="UP000706580">
    <property type="component" value="Unassembled WGS sequence"/>
</dbReference>
<dbReference type="SUPFAM" id="SSF49899">
    <property type="entry name" value="Concanavalin A-like lectins/glucanases"/>
    <property type="match status" value="1"/>
</dbReference>
<proteinExistence type="predicted"/>
<dbReference type="InterPro" id="IPR013320">
    <property type="entry name" value="ConA-like_dom_sf"/>
</dbReference>
<dbReference type="EMBL" id="JADMNK010000007">
    <property type="protein sequence ID" value="MBZ0058987.1"/>
    <property type="molecule type" value="Genomic_DNA"/>
</dbReference>
<evidence type="ECO:0000313" key="2">
    <source>
        <dbReference type="EMBL" id="MBZ0058987.1"/>
    </source>
</evidence>
<dbReference type="PRINTS" id="PR01340">
    <property type="entry name" value="SALSPVAPROT"/>
</dbReference>
<evidence type="ECO:0000313" key="3">
    <source>
        <dbReference type="Proteomes" id="UP000706580"/>
    </source>
</evidence>
<sequence length="1198" mass="129637">MENMLGISPGMLAKKGYKSVFDIITQTRQQFISANMPWLGRRGAKVYDLALGQAHYIRRLFRKTQLTSQVQASLQATPGSKHFKGTSGVSDTPGLMQNGPTWINQFSENWQAYCQSGAPEADDSPVSYLAWLYKQALSYEEAMALAGGDIIPLSERRPDLAEMVIDDTAINQVIPTLQLVNEILEETLSGVIPADSTVDETLAVTRYPTLLPYHFPQDQVALALQNVSLPLEDIIGQTATDWPWFLSDSLTGSRSLSASELGSNFAAEQMTIVTEPDNSTSDDLNAFYKTNLGLDTGTWMPFAASDTLAEQLGITIPQLEQLIAATAGGTTVVASENTAATSVTSADYGAKFINAGASPAIALTPGNAADYLQEYSNRNSDNALVVSNTEQSVGKFSSGVQTLSDSTSYACFSPDSDSAAMLKGDKSFSMAFWFYWCNDTAYQTPIFSNGGDANDPSYSPGFSLSTYQYPNNTGYAENDLIFYITEKGGGSKGTSWKSYFDLNQWVFISLTWDATEKKANIYFVPEGGSVVVPSISIYASELGDITTADGFTWAFNSRGDLSCYNQQTSNASNFIYDDIAVFDRVLSLDDVNSIVAANAPLSQLTSVGYRYYYPLDFGYLDNLSDARMDRINRMARLQRWLGLSYEEVDLLLCACIAAQGSQNSDTSLNAHTLRMLGVFRHWQQKYGVTAMQFAAVLSTIATYAISPAVPYFDQIFNSPSLFEEPFAITGATVTYTNTSGDSARVVRQLCAGLGLSEAQFRVLADKVAARQGDASAHTFPLTLEVISALYRLAMVPHWLGLTFVEGAALLSLLNGAWESLAEVPQLAFDDDNQPVSGDILDLLMALDSAADWAKDHAISWVKSYLTLQPTPATILASSATVNLINGIKQQLPATLLGEQNFSSLPVPVDGDGWSWMTTLSDLIDPAGLILPAATDYNTLSSMVQADIASVQFDAAVDVSALAGTLATTLWQAKLAQNGIADSALAQQFSTTQSLSTFLLQWEEDTEYRLLADSLMMNDQQSLSDASAIPYDYLSHLYQLGLRASIAAQFQLSPAMLSVFLTHYTWFGVKDGALTLTLLQRFSRYLDWLTLAEKEDAVLGYLQLVNGDTPPEASVAADLLAVQLGWEGSEVELAAAGFAMGVASSVDHVDYVMRLQTLCALTGLSVTPLLATGALTVGTTTATWDAWQSVGESLVAAQA</sequence>
<accession>A0ABS7RY49</accession>
<keyword evidence="1" id="KW-0843">Virulence</keyword>
<dbReference type="InterPro" id="IPR018003">
    <property type="entry name" value="Insecticidal_toxin/plasmid_vir"/>
</dbReference>
<keyword evidence="3" id="KW-1185">Reference proteome</keyword>
<dbReference type="Pfam" id="PF03538">
    <property type="entry name" value="VRP1"/>
    <property type="match status" value="1"/>
</dbReference>
<gene>
    <name evidence="2" type="ORF">ITX56_14455</name>
</gene>
<protein>
    <recommendedName>
        <fullName evidence="4">Virulence plasmid A protein</fullName>
    </recommendedName>
</protein>